<evidence type="ECO:0000259" key="9">
    <source>
        <dbReference type="PROSITE" id="PS50157"/>
    </source>
</evidence>
<dbReference type="PANTHER" id="PTHR23226">
    <property type="entry name" value="ZINC FINGER AND SCAN DOMAIN-CONTAINING"/>
    <property type="match status" value="1"/>
</dbReference>
<organism evidence="10 11">
    <name type="scientific">Brachypteracias leptosomus</name>
    <name type="common">short-legged ground-roller</name>
    <dbReference type="NCBI Taxonomy" id="135165"/>
    <lineage>
        <taxon>Eukaryota</taxon>
        <taxon>Metazoa</taxon>
        <taxon>Chordata</taxon>
        <taxon>Craniata</taxon>
        <taxon>Vertebrata</taxon>
        <taxon>Euteleostomi</taxon>
        <taxon>Archelosauria</taxon>
        <taxon>Archosauria</taxon>
        <taxon>Dinosauria</taxon>
        <taxon>Saurischia</taxon>
        <taxon>Theropoda</taxon>
        <taxon>Coelurosauria</taxon>
        <taxon>Aves</taxon>
        <taxon>Neognathae</taxon>
        <taxon>Neoaves</taxon>
        <taxon>Telluraves</taxon>
        <taxon>Coraciimorphae</taxon>
        <taxon>Coraciiformes</taxon>
        <taxon>Brachypteraciidae</taxon>
        <taxon>Brachypteracias</taxon>
    </lineage>
</organism>
<evidence type="ECO:0000256" key="8">
    <source>
        <dbReference type="PROSITE-ProRule" id="PRU00042"/>
    </source>
</evidence>
<keyword evidence="11" id="KW-1185">Reference proteome</keyword>
<comment type="caution">
    <text evidence="10">The sequence shown here is derived from an EMBL/GenBank/DDBJ whole genome shotgun (WGS) entry which is preliminary data.</text>
</comment>
<keyword evidence="6" id="KW-0805">Transcription regulation</keyword>
<dbReference type="Gene3D" id="3.30.160.60">
    <property type="entry name" value="Classic Zinc Finger"/>
    <property type="match status" value="2"/>
</dbReference>
<evidence type="ECO:0000313" key="10">
    <source>
        <dbReference type="EMBL" id="NXS60414.1"/>
    </source>
</evidence>
<protein>
    <submittedName>
        <fullName evidence="10">ZN391 protein</fullName>
    </submittedName>
</protein>
<accession>A0A7L2VQD0</accession>
<feature type="domain" description="C2H2-type" evidence="9">
    <location>
        <begin position="56"/>
        <end position="79"/>
    </location>
</feature>
<dbReference type="SMART" id="SM00355">
    <property type="entry name" value="ZnF_C2H2"/>
    <property type="match status" value="2"/>
</dbReference>
<feature type="non-terminal residue" evidence="10">
    <location>
        <position position="79"/>
    </location>
</feature>
<dbReference type="PROSITE" id="PS00028">
    <property type="entry name" value="ZINC_FINGER_C2H2_1"/>
    <property type="match status" value="1"/>
</dbReference>
<keyword evidence="5" id="KW-0862">Zinc</keyword>
<dbReference type="PANTHER" id="PTHR23226:SF152">
    <property type="entry name" value="ZINC FINGER PROTEIN 691"/>
    <property type="match status" value="1"/>
</dbReference>
<dbReference type="InterPro" id="IPR013087">
    <property type="entry name" value="Znf_C2H2_type"/>
</dbReference>
<proteinExistence type="inferred from homology"/>
<dbReference type="GO" id="GO:0000981">
    <property type="term" value="F:DNA-binding transcription factor activity, RNA polymerase II-specific"/>
    <property type="evidence" value="ECO:0007669"/>
    <property type="project" value="TreeGrafter"/>
</dbReference>
<sequence length="79" mass="8870">QCPKCRQSFPPGWEPVKHRCPHPSARPFPCGDCGKSFSRSASLSQQLHIDTGEKPYVCTDCGKSFSHSSTLSWHRRTHS</sequence>
<gene>
    <name evidence="10" type="primary">Znf391</name>
    <name evidence="10" type="ORF">BRALEP_R14395</name>
</gene>
<evidence type="ECO:0000256" key="5">
    <source>
        <dbReference type="ARBA" id="ARBA00022833"/>
    </source>
</evidence>
<name>A0A7L2VQD0_9AVES</name>
<dbReference type="InterPro" id="IPR036236">
    <property type="entry name" value="Znf_C2H2_sf"/>
</dbReference>
<keyword evidence="3" id="KW-0677">Repeat</keyword>
<keyword evidence="7" id="KW-0804">Transcription</keyword>
<dbReference type="GO" id="GO:0000978">
    <property type="term" value="F:RNA polymerase II cis-regulatory region sequence-specific DNA binding"/>
    <property type="evidence" value="ECO:0007669"/>
    <property type="project" value="TreeGrafter"/>
</dbReference>
<dbReference type="Proteomes" id="UP000520535">
    <property type="component" value="Unassembled WGS sequence"/>
</dbReference>
<dbReference type="OrthoDB" id="9392525at2759"/>
<evidence type="ECO:0000256" key="3">
    <source>
        <dbReference type="ARBA" id="ARBA00022737"/>
    </source>
</evidence>
<evidence type="ECO:0000256" key="6">
    <source>
        <dbReference type="ARBA" id="ARBA00023015"/>
    </source>
</evidence>
<dbReference type="SUPFAM" id="SSF57667">
    <property type="entry name" value="beta-beta-alpha zinc fingers"/>
    <property type="match status" value="1"/>
</dbReference>
<evidence type="ECO:0000256" key="4">
    <source>
        <dbReference type="ARBA" id="ARBA00022771"/>
    </source>
</evidence>
<keyword evidence="2" id="KW-0479">Metal-binding</keyword>
<dbReference type="AlphaFoldDB" id="A0A7L2VQD0"/>
<reference evidence="10 11" key="1">
    <citation type="submission" date="2019-09" db="EMBL/GenBank/DDBJ databases">
        <title>Bird 10,000 Genomes (B10K) Project - Family phase.</title>
        <authorList>
            <person name="Zhang G."/>
        </authorList>
    </citation>
    <scope>NUCLEOTIDE SEQUENCE [LARGE SCALE GENOMIC DNA]</scope>
    <source>
        <strain evidence="10">B10K-DU-012-52</strain>
    </source>
</reference>
<evidence type="ECO:0000256" key="2">
    <source>
        <dbReference type="ARBA" id="ARBA00022723"/>
    </source>
</evidence>
<dbReference type="EMBL" id="VYZX01024253">
    <property type="protein sequence ID" value="NXS60414.1"/>
    <property type="molecule type" value="Genomic_DNA"/>
</dbReference>
<evidence type="ECO:0000256" key="7">
    <source>
        <dbReference type="ARBA" id="ARBA00023163"/>
    </source>
</evidence>
<dbReference type="Pfam" id="PF00096">
    <property type="entry name" value="zf-C2H2"/>
    <property type="match status" value="2"/>
</dbReference>
<dbReference type="GO" id="GO:0008270">
    <property type="term" value="F:zinc ion binding"/>
    <property type="evidence" value="ECO:0007669"/>
    <property type="project" value="UniProtKB-KW"/>
</dbReference>
<feature type="non-terminal residue" evidence="10">
    <location>
        <position position="1"/>
    </location>
</feature>
<feature type="domain" description="C2H2-type" evidence="9">
    <location>
        <begin position="28"/>
        <end position="55"/>
    </location>
</feature>
<keyword evidence="4 8" id="KW-0863">Zinc-finger</keyword>
<evidence type="ECO:0000313" key="11">
    <source>
        <dbReference type="Proteomes" id="UP000520535"/>
    </source>
</evidence>
<dbReference type="FunFam" id="3.30.160.60:FF:002196">
    <property type="entry name" value="zinc finger protein 850-like isoform X3"/>
    <property type="match status" value="1"/>
</dbReference>
<dbReference type="FunFam" id="3.30.160.60:FF:000446">
    <property type="entry name" value="Zinc finger protein"/>
    <property type="match status" value="1"/>
</dbReference>
<evidence type="ECO:0000256" key="1">
    <source>
        <dbReference type="ARBA" id="ARBA00006991"/>
    </source>
</evidence>
<dbReference type="PROSITE" id="PS50157">
    <property type="entry name" value="ZINC_FINGER_C2H2_2"/>
    <property type="match status" value="2"/>
</dbReference>
<comment type="similarity">
    <text evidence="1">Belongs to the krueppel C2H2-type zinc-finger protein family.</text>
</comment>